<dbReference type="Gene3D" id="2.80.10.50">
    <property type="match status" value="1"/>
</dbReference>
<feature type="signal peptide" evidence="1">
    <location>
        <begin position="1"/>
        <end position="28"/>
    </location>
</feature>
<dbReference type="EMBL" id="BAAAMU010000088">
    <property type="protein sequence ID" value="GAA1671027.1"/>
    <property type="molecule type" value="Genomic_DNA"/>
</dbReference>
<dbReference type="InterPro" id="IPR035992">
    <property type="entry name" value="Ricin_B-like_lectins"/>
</dbReference>
<dbReference type="InterPro" id="IPR000772">
    <property type="entry name" value="Ricin_B_lectin"/>
</dbReference>
<sequence>MSRRRCALVLKLLGATLLLLADVSPALANTLRHGPSTYITNRHSGLMADFSIRPSCYIPDDAACPNGTPIVLGRPGQRATFSFNLVGGNGYEIRWFGDYCLDVAGFGTHNGAKVILWQCTGNTNQRWMPQIFEDGDPNAKILMGIHSGKCLDADNPAFTSGGVPRPGALLQVWDCVPDTEAGNLANQDWAFEW</sequence>
<dbReference type="Pfam" id="PF14200">
    <property type="entry name" value="RicinB_lectin_2"/>
    <property type="match status" value="1"/>
</dbReference>
<evidence type="ECO:0000313" key="4">
    <source>
        <dbReference type="Proteomes" id="UP001500064"/>
    </source>
</evidence>
<name>A0ABP4SK69_9ACTN</name>
<keyword evidence="1" id="KW-0732">Signal</keyword>
<organism evidence="3 4">
    <name type="scientific">Nonomuraea maheshkhaliensis</name>
    <dbReference type="NCBI Taxonomy" id="419590"/>
    <lineage>
        <taxon>Bacteria</taxon>
        <taxon>Bacillati</taxon>
        <taxon>Actinomycetota</taxon>
        <taxon>Actinomycetes</taxon>
        <taxon>Streptosporangiales</taxon>
        <taxon>Streptosporangiaceae</taxon>
        <taxon>Nonomuraea</taxon>
    </lineage>
</organism>
<reference evidence="4" key="1">
    <citation type="journal article" date="2019" name="Int. J. Syst. Evol. Microbiol.">
        <title>The Global Catalogue of Microorganisms (GCM) 10K type strain sequencing project: providing services to taxonomists for standard genome sequencing and annotation.</title>
        <authorList>
            <consortium name="The Broad Institute Genomics Platform"/>
            <consortium name="The Broad Institute Genome Sequencing Center for Infectious Disease"/>
            <person name="Wu L."/>
            <person name="Ma J."/>
        </authorList>
    </citation>
    <scope>NUCLEOTIDE SEQUENCE [LARGE SCALE GENOMIC DNA]</scope>
    <source>
        <strain evidence="4">JCM 13929</strain>
    </source>
</reference>
<evidence type="ECO:0000259" key="2">
    <source>
        <dbReference type="Pfam" id="PF14200"/>
    </source>
</evidence>
<evidence type="ECO:0000256" key="1">
    <source>
        <dbReference type="SAM" id="SignalP"/>
    </source>
</evidence>
<dbReference type="CDD" id="cd00161">
    <property type="entry name" value="beta-trefoil_Ricin-like"/>
    <property type="match status" value="1"/>
</dbReference>
<gene>
    <name evidence="3" type="ORF">GCM10009733_080460</name>
</gene>
<accession>A0ABP4SK69</accession>
<keyword evidence="4" id="KW-1185">Reference proteome</keyword>
<dbReference type="RefSeq" id="WP_346112045.1">
    <property type="nucleotide sequence ID" value="NZ_BAAAMU010000088.1"/>
</dbReference>
<comment type="caution">
    <text evidence="3">The sequence shown here is derived from an EMBL/GenBank/DDBJ whole genome shotgun (WGS) entry which is preliminary data.</text>
</comment>
<dbReference type="PROSITE" id="PS50231">
    <property type="entry name" value="RICIN_B_LECTIN"/>
    <property type="match status" value="1"/>
</dbReference>
<proteinExistence type="predicted"/>
<feature type="domain" description="Ricin B lectin" evidence="2">
    <location>
        <begin position="83"/>
        <end position="155"/>
    </location>
</feature>
<protein>
    <recommendedName>
        <fullName evidence="2">Ricin B lectin domain-containing protein</fullName>
    </recommendedName>
</protein>
<dbReference type="Proteomes" id="UP001500064">
    <property type="component" value="Unassembled WGS sequence"/>
</dbReference>
<feature type="chain" id="PRO_5047362302" description="Ricin B lectin domain-containing protein" evidence="1">
    <location>
        <begin position="29"/>
        <end position="193"/>
    </location>
</feature>
<evidence type="ECO:0000313" key="3">
    <source>
        <dbReference type="EMBL" id="GAA1671027.1"/>
    </source>
</evidence>
<dbReference type="SUPFAM" id="SSF50370">
    <property type="entry name" value="Ricin B-like lectins"/>
    <property type="match status" value="1"/>
</dbReference>